<organism evidence="2 3">
    <name type="scientific">Tuber borchii</name>
    <name type="common">White truffle</name>
    <dbReference type="NCBI Taxonomy" id="42251"/>
    <lineage>
        <taxon>Eukaryota</taxon>
        <taxon>Fungi</taxon>
        <taxon>Dikarya</taxon>
        <taxon>Ascomycota</taxon>
        <taxon>Pezizomycotina</taxon>
        <taxon>Pezizomycetes</taxon>
        <taxon>Pezizales</taxon>
        <taxon>Tuberaceae</taxon>
        <taxon>Tuber</taxon>
    </lineage>
</organism>
<keyword evidence="3" id="KW-1185">Reference proteome</keyword>
<dbReference type="OrthoDB" id="5411773at2759"/>
<reference evidence="2 3" key="1">
    <citation type="submission" date="2017-04" db="EMBL/GenBank/DDBJ databases">
        <title>Draft genome sequence of Tuber borchii Vittad., a whitish edible truffle.</title>
        <authorList>
            <consortium name="DOE Joint Genome Institute"/>
            <person name="Murat C."/>
            <person name="Kuo A."/>
            <person name="Barry K.W."/>
            <person name="Clum A."/>
            <person name="Dockter R.B."/>
            <person name="Fauchery L."/>
            <person name="Iotti M."/>
            <person name="Kohler A."/>
            <person name="Labutti K."/>
            <person name="Lindquist E.A."/>
            <person name="Lipzen A."/>
            <person name="Ohm R.A."/>
            <person name="Wang M."/>
            <person name="Grigoriev I.V."/>
            <person name="Zambonelli A."/>
            <person name="Martin F.M."/>
        </authorList>
    </citation>
    <scope>NUCLEOTIDE SEQUENCE [LARGE SCALE GENOMIC DNA]</scope>
    <source>
        <strain evidence="2 3">Tbo3840</strain>
    </source>
</reference>
<evidence type="ECO:0000256" key="1">
    <source>
        <dbReference type="SAM" id="MobiDB-lite"/>
    </source>
</evidence>
<feature type="region of interest" description="Disordered" evidence="1">
    <location>
        <begin position="282"/>
        <end position="324"/>
    </location>
</feature>
<dbReference type="AlphaFoldDB" id="A0A2T6ZHL5"/>
<comment type="caution">
    <text evidence="2">The sequence shown here is derived from an EMBL/GenBank/DDBJ whole genome shotgun (WGS) entry which is preliminary data.</text>
</comment>
<name>A0A2T6ZHL5_TUBBO</name>
<gene>
    <name evidence="2" type="ORF">B9Z19DRAFT_1132151</name>
</gene>
<feature type="compositionally biased region" description="Acidic residues" evidence="1">
    <location>
        <begin position="306"/>
        <end position="315"/>
    </location>
</feature>
<proteinExistence type="predicted"/>
<evidence type="ECO:0000313" key="3">
    <source>
        <dbReference type="Proteomes" id="UP000244722"/>
    </source>
</evidence>
<protein>
    <submittedName>
        <fullName evidence="2">Uncharacterized protein</fullName>
    </submittedName>
</protein>
<dbReference type="STRING" id="42251.A0A2T6ZHL5"/>
<sequence length="533" mass="59881">MESPRDEPEHRYRPTRQLPYTLNERARVSIEETLYPSAVEFLNSISIPGTSTPSQAPHPAFIPPSTFQRCITTLIAHPYYTTQVSKNEPFSTAPGNAYLLLRRMLRLVGPLNAEFSKAWEFNKNARAGRQVRGKTRGRGGKGKGPDPTDGLSTDDDLNGDFATTESLFSVADDFWSIAGWAFTCSISHPKRWEWWKLVLDLMMDVVEQDWMDRLESKEVTGDKSALDGALFVKFLPQDTGSAGCKKIVRAIMTCAEEKSFNEWKEIWENELSTKRPRKIRVGTQDTTFMGDEEDDEEDKDMKGEPDGDGDTEMQDADSSGVEVEGLPSVSEAYGGIESVDLRQRLLSMLSTVCIAGCYVPTEDLFYEFTETFIRLSLPHFHFFTSTLLDTTTEYKCTLNQLILSTIISTRAPVYNGRLTATALVNNYLPFEAKTTHLADNARVAILLETLTRLLINAKLLEYSQDLQAAVAKGIKARASKVPKSFAKPGTQKYLLDRETRGIWSAAETRLKGLTEILRIQKEEEEIQDSSLQS</sequence>
<accession>A0A2T6ZHL5</accession>
<feature type="compositionally biased region" description="Basic residues" evidence="1">
    <location>
        <begin position="129"/>
        <end position="141"/>
    </location>
</feature>
<dbReference type="EMBL" id="NESQ01000258">
    <property type="protein sequence ID" value="PUU74946.1"/>
    <property type="molecule type" value="Genomic_DNA"/>
</dbReference>
<feature type="region of interest" description="Disordered" evidence="1">
    <location>
        <begin position="127"/>
        <end position="156"/>
    </location>
</feature>
<evidence type="ECO:0000313" key="2">
    <source>
        <dbReference type="EMBL" id="PUU74946.1"/>
    </source>
</evidence>
<dbReference type="Proteomes" id="UP000244722">
    <property type="component" value="Unassembled WGS sequence"/>
</dbReference>